<proteinExistence type="predicted"/>
<feature type="region of interest" description="Disordered" evidence="1">
    <location>
        <begin position="176"/>
        <end position="215"/>
    </location>
</feature>
<dbReference type="EMBL" id="CP036276">
    <property type="protein sequence ID" value="QDU43471.1"/>
    <property type="molecule type" value="Genomic_DNA"/>
</dbReference>
<protein>
    <submittedName>
        <fullName evidence="2">Uncharacterized protein</fullName>
    </submittedName>
</protein>
<dbReference type="Proteomes" id="UP000319383">
    <property type="component" value="Chromosome"/>
</dbReference>
<sequence length="215" mass="24339">MKKWLATAFICCYLGALTVGFLAHTFTFGVGSHPAMYFIVWDMFCGWSAHSSEMHLIAEGESGDFYRLTPAPWGDFVPFATGSRQDYDAHNMFTGKIAANILRHTSHEEMLRILVVEKSWPKKFNVPDNVWAQNYAEPKDVHFYYRVRAEVTPDGTTTGVRNSWLESQVARVMTDNPRLRQDARSNDSPYIVTRPTPNQGNSSPALPFKLSPNAQ</sequence>
<evidence type="ECO:0000313" key="3">
    <source>
        <dbReference type="Proteomes" id="UP000319383"/>
    </source>
</evidence>
<reference evidence="2 3" key="1">
    <citation type="submission" date="2019-02" db="EMBL/GenBank/DDBJ databases">
        <title>Deep-cultivation of Planctomycetes and their phenomic and genomic characterization uncovers novel biology.</title>
        <authorList>
            <person name="Wiegand S."/>
            <person name="Jogler M."/>
            <person name="Boedeker C."/>
            <person name="Pinto D."/>
            <person name="Vollmers J."/>
            <person name="Rivas-Marin E."/>
            <person name="Kohn T."/>
            <person name="Peeters S.H."/>
            <person name="Heuer A."/>
            <person name="Rast P."/>
            <person name="Oberbeckmann S."/>
            <person name="Bunk B."/>
            <person name="Jeske O."/>
            <person name="Meyerdierks A."/>
            <person name="Storesund J.E."/>
            <person name="Kallscheuer N."/>
            <person name="Luecker S."/>
            <person name="Lage O.M."/>
            <person name="Pohl T."/>
            <person name="Merkel B.J."/>
            <person name="Hornburger P."/>
            <person name="Mueller R.-W."/>
            <person name="Bruemmer F."/>
            <person name="Labrenz M."/>
            <person name="Spormann A.M."/>
            <person name="Op den Camp H."/>
            <person name="Overmann J."/>
            <person name="Amann R."/>
            <person name="Jetten M.S.M."/>
            <person name="Mascher T."/>
            <person name="Medema M.H."/>
            <person name="Devos D.P."/>
            <person name="Kaster A.-K."/>
            <person name="Ovreas L."/>
            <person name="Rohde M."/>
            <person name="Galperin M.Y."/>
            <person name="Jogler C."/>
        </authorList>
    </citation>
    <scope>NUCLEOTIDE SEQUENCE [LARGE SCALE GENOMIC DNA]</scope>
    <source>
        <strain evidence="2 3">Mal52</strain>
    </source>
</reference>
<dbReference type="AlphaFoldDB" id="A0A517ZLW8"/>
<evidence type="ECO:0000256" key="1">
    <source>
        <dbReference type="SAM" id="MobiDB-lite"/>
    </source>
</evidence>
<accession>A0A517ZLW8</accession>
<gene>
    <name evidence="2" type="ORF">Mal52_19460</name>
</gene>
<evidence type="ECO:0000313" key="2">
    <source>
        <dbReference type="EMBL" id="QDU43471.1"/>
    </source>
</evidence>
<organism evidence="2 3">
    <name type="scientific">Symmachiella dynata</name>
    <dbReference type="NCBI Taxonomy" id="2527995"/>
    <lineage>
        <taxon>Bacteria</taxon>
        <taxon>Pseudomonadati</taxon>
        <taxon>Planctomycetota</taxon>
        <taxon>Planctomycetia</taxon>
        <taxon>Planctomycetales</taxon>
        <taxon>Planctomycetaceae</taxon>
        <taxon>Symmachiella</taxon>
    </lineage>
</organism>
<dbReference type="RefSeq" id="WP_145375573.1">
    <property type="nucleotide sequence ID" value="NZ_CP036270.1"/>
</dbReference>
<name>A0A517ZLW8_9PLAN</name>
<feature type="compositionally biased region" description="Polar residues" evidence="1">
    <location>
        <begin position="195"/>
        <end position="204"/>
    </location>
</feature>
<dbReference type="OrthoDB" id="210749at2"/>
<keyword evidence="3" id="KW-1185">Reference proteome</keyword>
<dbReference type="KEGG" id="sdyn:Mal52_19460"/>